<name>A0ABP0KF78_9DINO</name>
<proteinExistence type="predicted"/>
<protein>
    <submittedName>
        <fullName evidence="1">Uncharacterized protein</fullName>
    </submittedName>
</protein>
<comment type="caution">
    <text evidence="1">The sequence shown here is derived from an EMBL/GenBank/DDBJ whole genome shotgun (WGS) entry which is preliminary data.</text>
</comment>
<evidence type="ECO:0000313" key="2">
    <source>
        <dbReference type="EMBL" id="CAK9083487.1"/>
    </source>
</evidence>
<gene>
    <name evidence="1" type="ORF">CCMP2556_LOCUS15714</name>
    <name evidence="2" type="ORF">CCMP2556_LOCUS40696</name>
</gene>
<organism evidence="1 3">
    <name type="scientific">Durusdinium trenchii</name>
    <dbReference type="NCBI Taxonomy" id="1381693"/>
    <lineage>
        <taxon>Eukaryota</taxon>
        <taxon>Sar</taxon>
        <taxon>Alveolata</taxon>
        <taxon>Dinophyceae</taxon>
        <taxon>Suessiales</taxon>
        <taxon>Symbiodiniaceae</taxon>
        <taxon>Durusdinium</taxon>
    </lineage>
</organism>
<reference evidence="1 3" key="1">
    <citation type="submission" date="2024-02" db="EMBL/GenBank/DDBJ databases">
        <authorList>
            <person name="Chen Y."/>
            <person name="Shah S."/>
            <person name="Dougan E. K."/>
            <person name="Thang M."/>
            <person name="Chan C."/>
        </authorList>
    </citation>
    <scope>NUCLEOTIDE SEQUENCE [LARGE SCALE GENOMIC DNA]</scope>
</reference>
<dbReference type="Proteomes" id="UP001642484">
    <property type="component" value="Unassembled WGS sequence"/>
</dbReference>
<evidence type="ECO:0000313" key="3">
    <source>
        <dbReference type="Proteomes" id="UP001642484"/>
    </source>
</evidence>
<dbReference type="EMBL" id="CAXAMN010008313">
    <property type="protein sequence ID" value="CAK9024654.1"/>
    <property type="molecule type" value="Genomic_DNA"/>
</dbReference>
<dbReference type="EMBL" id="CAXAMN010024051">
    <property type="protein sequence ID" value="CAK9083487.1"/>
    <property type="molecule type" value="Genomic_DNA"/>
</dbReference>
<accession>A0ABP0KF78</accession>
<sequence>MKYAELPEGKVDLNLLNSMSKSFDRFLAHCQKLHNMGRIKMGGLECSFRDMLTNPDDEINCHRINFAHGISEKMTSLIAAMDDLMSPAAKWKDSLTEAQAQASEVASVIAVAETTVMQVKGKKLHNQTQLLMQAISDAKAFIDIHGEAKQSAEGKPLEEIDGLRSQLSRAIGRSAKASELKIEAMLVQAYKSSIKATQRDLVTAQLAAIAGADDLQESCIQPSLLAWGKGVLG</sequence>
<keyword evidence="3" id="KW-1185">Reference proteome</keyword>
<evidence type="ECO:0000313" key="1">
    <source>
        <dbReference type="EMBL" id="CAK9024654.1"/>
    </source>
</evidence>